<name>A0A1X6YD36_9RHOB</name>
<feature type="domain" description="SH3b" evidence="2">
    <location>
        <begin position="53"/>
        <end position="107"/>
    </location>
</feature>
<dbReference type="InterPro" id="IPR003646">
    <property type="entry name" value="SH3-like_bac-type"/>
</dbReference>
<dbReference type="Pfam" id="PF08239">
    <property type="entry name" value="SH3_3"/>
    <property type="match status" value="1"/>
</dbReference>
<gene>
    <name evidence="3" type="ORF">ROJ8625_00573</name>
</gene>
<evidence type="ECO:0000256" key="1">
    <source>
        <dbReference type="SAM" id="SignalP"/>
    </source>
</evidence>
<accession>A0A1X6YD36</accession>
<feature type="signal peptide" evidence="1">
    <location>
        <begin position="1"/>
        <end position="20"/>
    </location>
</feature>
<dbReference type="EMBL" id="FWFK01000001">
    <property type="protein sequence ID" value="SLN17785.1"/>
    <property type="molecule type" value="Genomic_DNA"/>
</dbReference>
<evidence type="ECO:0000313" key="3">
    <source>
        <dbReference type="EMBL" id="SLN17785.1"/>
    </source>
</evidence>
<organism evidence="3 4">
    <name type="scientific">Roseivivax jejudonensis</name>
    <dbReference type="NCBI Taxonomy" id="1529041"/>
    <lineage>
        <taxon>Bacteria</taxon>
        <taxon>Pseudomonadati</taxon>
        <taxon>Pseudomonadota</taxon>
        <taxon>Alphaproteobacteria</taxon>
        <taxon>Rhodobacterales</taxon>
        <taxon>Roseobacteraceae</taxon>
        <taxon>Roseivivax</taxon>
    </lineage>
</organism>
<feature type="chain" id="PRO_5012982149" evidence="1">
    <location>
        <begin position="21"/>
        <end position="220"/>
    </location>
</feature>
<dbReference type="Gene3D" id="2.30.30.40">
    <property type="entry name" value="SH3 Domains"/>
    <property type="match status" value="1"/>
</dbReference>
<protein>
    <submittedName>
        <fullName evidence="3">Bacterial SH3 domain protein</fullName>
    </submittedName>
</protein>
<reference evidence="3 4" key="1">
    <citation type="submission" date="2017-03" db="EMBL/GenBank/DDBJ databases">
        <authorList>
            <person name="Afonso C.L."/>
            <person name="Miller P.J."/>
            <person name="Scott M.A."/>
            <person name="Spackman E."/>
            <person name="Goraichik I."/>
            <person name="Dimitrov K.M."/>
            <person name="Suarez D.L."/>
            <person name="Swayne D.E."/>
        </authorList>
    </citation>
    <scope>NUCLEOTIDE SEQUENCE [LARGE SCALE GENOMIC DNA]</scope>
    <source>
        <strain evidence="3 4">CECT 8625</strain>
    </source>
</reference>
<dbReference type="RefSeq" id="WP_085790315.1">
    <property type="nucleotide sequence ID" value="NZ_FWFK01000001.1"/>
</dbReference>
<evidence type="ECO:0000313" key="4">
    <source>
        <dbReference type="Proteomes" id="UP000193570"/>
    </source>
</evidence>
<sequence>MTRFTLVLAAALASVATAFAAGPASAQEGAAVMPSDAPTLPALHAVTGVVPGDVLNVRAEPDPEAEKIGELAADAIGVEVTAIDAATGWARVNTNERAGWASLDFLSPEEGGALPDVARLSCFGTEPFWTLDVDAGGLSNFSEPESEALFLTGPVQTGEGRTGRYGVTGGAAGRQLALAITVTGCSDGMSDRLYGLDAALILGGSGSRMLSGCCSLETPD</sequence>
<evidence type="ECO:0000259" key="2">
    <source>
        <dbReference type="Pfam" id="PF08239"/>
    </source>
</evidence>
<dbReference type="Proteomes" id="UP000193570">
    <property type="component" value="Unassembled WGS sequence"/>
</dbReference>
<keyword evidence="4" id="KW-1185">Reference proteome</keyword>
<keyword evidence="1" id="KW-0732">Signal</keyword>
<proteinExistence type="predicted"/>
<dbReference type="AlphaFoldDB" id="A0A1X6YD36"/>